<reference evidence="9 10" key="1">
    <citation type="journal article" date="2023" name="Insect Mol. Biol.">
        <title>Genome sequencing provides insights into the evolution of gene families encoding plant cell wall-degrading enzymes in longhorned beetles.</title>
        <authorList>
            <person name="Shin N.R."/>
            <person name="Okamura Y."/>
            <person name="Kirsch R."/>
            <person name="Pauchet Y."/>
        </authorList>
    </citation>
    <scope>NUCLEOTIDE SEQUENCE [LARGE SCALE GENOMIC DNA]</scope>
    <source>
        <strain evidence="9">EAD_L_NR</strain>
    </source>
</reference>
<keyword evidence="5 8" id="KW-1133">Transmembrane helix</keyword>
<dbReference type="SUPFAM" id="SSF103473">
    <property type="entry name" value="MFS general substrate transporter"/>
    <property type="match status" value="1"/>
</dbReference>
<evidence type="ECO:0000256" key="5">
    <source>
        <dbReference type="ARBA" id="ARBA00022989"/>
    </source>
</evidence>
<feature type="transmembrane region" description="Helical" evidence="8">
    <location>
        <begin position="416"/>
        <end position="439"/>
    </location>
</feature>
<feature type="transmembrane region" description="Helical" evidence="8">
    <location>
        <begin position="122"/>
        <end position="141"/>
    </location>
</feature>
<comment type="subcellular location">
    <subcellularLocation>
        <location evidence="1">Membrane</location>
        <topology evidence="1">Multi-pass membrane protein</topology>
    </subcellularLocation>
</comment>
<sequence>MQDERTPLNAEGIVEKKEEQEDENQKEESEKVPFIFIVLFYFLGAASFVPHNFYVTANEYWMYKFRDPTLPFNETDIAQKTTLQKNFTAYVGVTSSIGLVTSLVITSFVYKKIPIQMRIMGSMVVLLVLFTFTLLFIFVDTDSWQEVFFVVALLIGGLLNAFFGILLVSLLQLASKFPARCLAAQVAGQSVCGILAALVQIIALAAAPSVKATAALYFSIAIGTIAIIMVAYTVILRRSEEFQDKLKEKEKTPNAEEETRPKLELDILKRVFKKVFLLIVSLVLCMGCSGMLQPGITALMESSGKGTNQWSDKFFIPVCVFLLYNIFELIGREGSAHLLRLKNIYIILATAIGRIALFPLILFCNIQPRNHLPVVFQNDTFFIIFVILLAITGGYIGNMAIFVIPDLTEPEEKPIGMLLIVLVMVSFTPIFSILSGVIVNLI</sequence>
<evidence type="ECO:0000313" key="9">
    <source>
        <dbReference type="EMBL" id="KAJ8917712.1"/>
    </source>
</evidence>
<evidence type="ECO:0000256" key="1">
    <source>
        <dbReference type="ARBA" id="ARBA00004141"/>
    </source>
</evidence>
<dbReference type="PANTHER" id="PTHR10332">
    <property type="entry name" value="EQUILIBRATIVE NUCLEOSIDE TRANSPORTER"/>
    <property type="match status" value="1"/>
</dbReference>
<dbReference type="PIRSF" id="PIRSF016379">
    <property type="entry name" value="ENT"/>
    <property type="match status" value="1"/>
</dbReference>
<dbReference type="InterPro" id="IPR002259">
    <property type="entry name" value="Eqnu_transpt"/>
</dbReference>
<protein>
    <recommendedName>
        <fullName evidence="11">Equilibrative nucleoside transporter 3</fullName>
    </recommendedName>
</protein>
<feature type="region of interest" description="Disordered" evidence="7">
    <location>
        <begin position="1"/>
        <end position="26"/>
    </location>
</feature>
<feature type="transmembrane region" description="Helical" evidence="8">
    <location>
        <begin position="382"/>
        <end position="404"/>
    </location>
</feature>
<comment type="similarity">
    <text evidence="2">Belongs to the SLC29A/ENT transporter (TC 2.A.57) family.</text>
</comment>
<gene>
    <name evidence="9" type="ORF">NQ315_005161</name>
</gene>
<evidence type="ECO:0000256" key="7">
    <source>
        <dbReference type="SAM" id="MobiDB-lite"/>
    </source>
</evidence>
<dbReference type="PANTHER" id="PTHR10332:SF88">
    <property type="entry name" value="EQUILIBRATIVE NUCLEOSIDE TRANSPORTER 1, ISOFORM A"/>
    <property type="match status" value="1"/>
</dbReference>
<evidence type="ECO:0000256" key="8">
    <source>
        <dbReference type="SAM" id="Phobius"/>
    </source>
</evidence>
<feature type="transmembrane region" description="Helical" evidence="8">
    <location>
        <begin position="343"/>
        <end position="362"/>
    </location>
</feature>
<dbReference type="GO" id="GO:0005886">
    <property type="term" value="C:plasma membrane"/>
    <property type="evidence" value="ECO:0007669"/>
    <property type="project" value="TreeGrafter"/>
</dbReference>
<dbReference type="EMBL" id="JANEYG010000031">
    <property type="protein sequence ID" value="KAJ8917712.1"/>
    <property type="molecule type" value="Genomic_DNA"/>
</dbReference>
<organism evidence="9 10">
    <name type="scientific">Exocentrus adspersus</name>
    <dbReference type="NCBI Taxonomy" id="1586481"/>
    <lineage>
        <taxon>Eukaryota</taxon>
        <taxon>Metazoa</taxon>
        <taxon>Ecdysozoa</taxon>
        <taxon>Arthropoda</taxon>
        <taxon>Hexapoda</taxon>
        <taxon>Insecta</taxon>
        <taxon>Pterygota</taxon>
        <taxon>Neoptera</taxon>
        <taxon>Endopterygota</taxon>
        <taxon>Coleoptera</taxon>
        <taxon>Polyphaga</taxon>
        <taxon>Cucujiformia</taxon>
        <taxon>Chrysomeloidea</taxon>
        <taxon>Cerambycidae</taxon>
        <taxon>Lamiinae</taxon>
        <taxon>Acanthocinini</taxon>
        <taxon>Exocentrus</taxon>
    </lineage>
</organism>
<evidence type="ECO:0000256" key="2">
    <source>
        <dbReference type="ARBA" id="ARBA00007965"/>
    </source>
</evidence>
<dbReference type="Proteomes" id="UP001159042">
    <property type="component" value="Unassembled WGS sequence"/>
</dbReference>
<comment type="caution">
    <text evidence="9">The sequence shown here is derived from an EMBL/GenBank/DDBJ whole genome shotgun (WGS) entry which is preliminary data.</text>
</comment>
<evidence type="ECO:0000256" key="6">
    <source>
        <dbReference type="ARBA" id="ARBA00023136"/>
    </source>
</evidence>
<keyword evidence="6 8" id="KW-0472">Membrane</keyword>
<keyword evidence="3" id="KW-0813">Transport</keyword>
<evidence type="ECO:0000256" key="3">
    <source>
        <dbReference type="ARBA" id="ARBA00022448"/>
    </source>
</evidence>
<feature type="transmembrane region" description="Helical" evidence="8">
    <location>
        <begin position="275"/>
        <end position="294"/>
    </location>
</feature>
<evidence type="ECO:0008006" key="11">
    <source>
        <dbReference type="Google" id="ProtNLM"/>
    </source>
</evidence>
<evidence type="ECO:0000256" key="4">
    <source>
        <dbReference type="ARBA" id="ARBA00022692"/>
    </source>
</evidence>
<dbReference type="InterPro" id="IPR036259">
    <property type="entry name" value="MFS_trans_sf"/>
</dbReference>
<accession>A0AAV8VUH7</accession>
<feature type="transmembrane region" description="Helical" evidence="8">
    <location>
        <begin position="314"/>
        <end position="331"/>
    </location>
</feature>
<dbReference type="GO" id="GO:0005337">
    <property type="term" value="F:nucleoside transmembrane transporter activity"/>
    <property type="evidence" value="ECO:0007669"/>
    <property type="project" value="InterPro"/>
</dbReference>
<feature type="transmembrane region" description="Helical" evidence="8">
    <location>
        <begin position="214"/>
        <end position="235"/>
    </location>
</feature>
<keyword evidence="4 8" id="KW-0812">Transmembrane</keyword>
<dbReference type="AlphaFoldDB" id="A0AAV8VUH7"/>
<feature type="transmembrane region" description="Helical" evidence="8">
    <location>
        <begin position="186"/>
        <end position="208"/>
    </location>
</feature>
<feature type="transmembrane region" description="Helical" evidence="8">
    <location>
        <begin position="34"/>
        <end position="54"/>
    </location>
</feature>
<feature type="transmembrane region" description="Helical" evidence="8">
    <location>
        <begin position="147"/>
        <end position="174"/>
    </location>
</feature>
<proteinExistence type="inferred from homology"/>
<name>A0AAV8VUH7_9CUCU</name>
<evidence type="ECO:0000313" key="10">
    <source>
        <dbReference type="Proteomes" id="UP001159042"/>
    </source>
</evidence>
<dbReference type="Pfam" id="PF01733">
    <property type="entry name" value="Nucleoside_tran"/>
    <property type="match status" value="1"/>
</dbReference>
<keyword evidence="10" id="KW-1185">Reference proteome</keyword>
<feature type="transmembrane region" description="Helical" evidence="8">
    <location>
        <begin position="87"/>
        <end position="110"/>
    </location>
</feature>